<evidence type="ECO:0000259" key="1">
    <source>
        <dbReference type="Pfam" id="PF13401"/>
    </source>
</evidence>
<sequence>MKSALPDRIDTRHCMLTKQYAVYTPPMDAMIAQVGDWIDQQKPGGYIYGASRLGKSRCIQWYLREALEDRFDAVLPLVVWNRRPEAHRSETGFWHQLLLASHFEFVVPHKPPKRAEAVHLCTQRFISIARNAMCNYVVLLIDEAQDVTFVEWKWLLGLQNALDYEGYLLSIFSVGSHQLNYRHEYLASSGNAHVAARFMAAHAQFHGLRSAAELAYVLTGYDTDSEWPPESGMSYLAYFAPRDFAAGRRLADSANILWQALEALAPPGLPRRNAEFPMQHIARATEAILFRLANGEDWDSATAYETWLGELAKTNFSDHMRIISTGA</sequence>
<dbReference type="Pfam" id="PF13401">
    <property type="entry name" value="AAA_22"/>
    <property type="match status" value="1"/>
</dbReference>
<organism evidence="2 3">
    <name type="scientific">Bordetella genomosp. 9</name>
    <dbReference type="NCBI Taxonomy" id="1416803"/>
    <lineage>
        <taxon>Bacteria</taxon>
        <taxon>Pseudomonadati</taxon>
        <taxon>Pseudomonadota</taxon>
        <taxon>Betaproteobacteria</taxon>
        <taxon>Burkholderiales</taxon>
        <taxon>Alcaligenaceae</taxon>
        <taxon>Bordetella</taxon>
    </lineage>
</organism>
<dbReference type="GO" id="GO:0016887">
    <property type="term" value="F:ATP hydrolysis activity"/>
    <property type="evidence" value="ECO:0007669"/>
    <property type="project" value="InterPro"/>
</dbReference>
<dbReference type="AlphaFoldDB" id="A0A1W6YZV4"/>
<dbReference type="Proteomes" id="UP000194139">
    <property type="component" value="Chromosome"/>
</dbReference>
<gene>
    <name evidence="2" type="ORF">CAL13_10865</name>
</gene>
<protein>
    <recommendedName>
        <fullName evidence="1">ORC1/DEAH AAA+ ATPase domain-containing protein</fullName>
    </recommendedName>
</protein>
<dbReference type="RefSeq" id="WP_086072381.1">
    <property type="nucleotide sequence ID" value="NZ_CP021109.1"/>
</dbReference>
<reference evidence="2 3" key="1">
    <citation type="submission" date="2017-05" db="EMBL/GenBank/DDBJ databases">
        <title>Complete and WGS of Bordetella genogroups.</title>
        <authorList>
            <person name="Spilker T."/>
            <person name="LiPuma J."/>
        </authorList>
    </citation>
    <scope>NUCLEOTIDE SEQUENCE [LARGE SCALE GENOMIC DNA]</scope>
    <source>
        <strain evidence="2 3">AU17164</strain>
    </source>
</reference>
<keyword evidence="3" id="KW-1185">Reference proteome</keyword>
<name>A0A1W6YZV4_9BORD</name>
<dbReference type="InterPro" id="IPR049945">
    <property type="entry name" value="AAA_22"/>
</dbReference>
<feature type="domain" description="ORC1/DEAH AAA+ ATPase" evidence="1">
    <location>
        <begin position="41"/>
        <end position="180"/>
    </location>
</feature>
<accession>A0A1W6YZV4</accession>
<proteinExistence type="predicted"/>
<dbReference type="EMBL" id="CP021109">
    <property type="protein sequence ID" value="ARP86652.1"/>
    <property type="molecule type" value="Genomic_DNA"/>
</dbReference>
<evidence type="ECO:0000313" key="3">
    <source>
        <dbReference type="Proteomes" id="UP000194139"/>
    </source>
</evidence>
<evidence type="ECO:0000313" key="2">
    <source>
        <dbReference type="EMBL" id="ARP86652.1"/>
    </source>
</evidence>